<name>A0A9K3D3Z0_9EUKA</name>
<organism evidence="2 3">
    <name type="scientific">Kipferlia bialata</name>
    <dbReference type="NCBI Taxonomy" id="797122"/>
    <lineage>
        <taxon>Eukaryota</taxon>
        <taxon>Metamonada</taxon>
        <taxon>Carpediemonas-like organisms</taxon>
        <taxon>Kipferlia</taxon>
    </lineage>
</organism>
<evidence type="ECO:0000313" key="2">
    <source>
        <dbReference type="EMBL" id="GIQ86899.1"/>
    </source>
</evidence>
<sequence length="253" mass="28990">DKSRFDPLLSFCCFFMLCTEFCKDLTWYIASWEIGCPLMGAIDFAFNATTTNMWTWLTVATHLILIKPKRYYFSNWLKKLLVLVSAGPAVLVTCIYWAAGFFGRSTYAMCWVSSDPPELIAYVYNVPMMCLALLSTIMVIVNIKLCMDRISLTKSYGKHGRRGSVESQVALKMAMRTLPFTLTLVVMQALSALFDLQDLFDYTLPVIVYNIGMLLPRGTMMALSWAIPTFYLDVYRPWKSKRDEQETAIERLP</sequence>
<keyword evidence="1" id="KW-1133">Transmembrane helix</keyword>
<feature type="transmembrane region" description="Helical" evidence="1">
    <location>
        <begin position="177"/>
        <end position="194"/>
    </location>
</feature>
<dbReference type="AlphaFoldDB" id="A0A9K3D3Z0"/>
<keyword evidence="1" id="KW-0812">Transmembrane</keyword>
<feature type="transmembrane region" description="Helical" evidence="1">
    <location>
        <begin position="119"/>
        <end position="141"/>
    </location>
</feature>
<reference evidence="2 3" key="1">
    <citation type="journal article" date="2018" name="PLoS ONE">
        <title>The draft genome of Kipferlia bialata reveals reductive genome evolution in fornicate parasites.</title>
        <authorList>
            <person name="Tanifuji G."/>
            <person name="Takabayashi S."/>
            <person name="Kume K."/>
            <person name="Takagi M."/>
            <person name="Nakayama T."/>
            <person name="Kamikawa R."/>
            <person name="Inagaki Y."/>
            <person name="Hashimoto T."/>
        </authorList>
    </citation>
    <scope>NUCLEOTIDE SEQUENCE [LARGE SCALE GENOMIC DNA]</scope>
    <source>
        <strain evidence="2">NY0173</strain>
    </source>
</reference>
<feature type="transmembrane region" description="Helical" evidence="1">
    <location>
        <begin position="206"/>
        <end position="232"/>
    </location>
</feature>
<gene>
    <name evidence="2" type="ORF">KIPB_008834</name>
</gene>
<feature type="transmembrane region" description="Helical" evidence="1">
    <location>
        <begin position="38"/>
        <end position="59"/>
    </location>
</feature>
<evidence type="ECO:0000313" key="3">
    <source>
        <dbReference type="Proteomes" id="UP000265618"/>
    </source>
</evidence>
<keyword evidence="1" id="KW-0472">Membrane</keyword>
<comment type="caution">
    <text evidence="2">The sequence shown here is derived from an EMBL/GenBank/DDBJ whole genome shotgun (WGS) entry which is preliminary data.</text>
</comment>
<evidence type="ECO:0000256" key="1">
    <source>
        <dbReference type="SAM" id="Phobius"/>
    </source>
</evidence>
<keyword evidence="3" id="KW-1185">Reference proteome</keyword>
<dbReference type="Proteomes" id="UP000265618">
    <property type="component" value="Unassembled WGS sequence"/>
</dbReference>
<dbReference type="EMBL" id="BDIP01002835">
    <property type="protein sequence ID" value="GIQ86899.1"/>
    <property type="molecule type" value="Genomic_DNA"/>
</dbReference>
<proteinExistence type="predicted"/>
<feature type="non-terminal residue" evidence="2">
    <location>
        <position position="1"/>
    </location>
</feature>
<accession>A0A9K3D3Z0</accession>
<protein>
    <submittedName>
        <fullName evidence="2">Uncharacterized protein</fullName>
    </submittedName>
</protein>
<feature type="transmembrane region" description="Helical" evidence="1">
    <location>
        <begin position="80"/>
        <end position="99"/>
    </location>
</feature>